<dbReference type="OrthoDB" id="9797795at2"/>
<keyword evidence="4" id="KW-1185">Reference proteome</keyword>
<organism evidence="3 4">
    <name type="scientific">Mixta tenebrionis</name>
    <dbReference type="NCBI Taxonomy" id="2562439"/>
    <lineage>
        <taxon>Bacteria</taxon>
        <taxon>Pseudomonadati</taxon>
        <taxon>Pseudomonadota</taxon>
        <taxon>Gammaproteobacteria</taxon>
        <taxon>Enterobacterales</taxon>
        <taxon>Erwiniaceae</taxon>
        <taxon>Mixta</taxon>
    </lineage>
</organism>
<dbReference type="GO" id="GO:0008713">
    <property type="term" value="F:ADP-heptose-lipopolysaccharide heptosyltransferase activity"/>
    <property type="evidence" value="ECO:0007669"/>
    <property type="project" value="TreeGrafter"/>
</dbReference>
<evidence type="ECO:0000313" key="4">
    <source>
        <dbReference type="Proteomes" id="UP000319523"/>
    </source>
</evidence>
<dbReference type="AlphaFoldDB" id="A0A506V3R0"/>
<dbReference type="CDD" id="cd03789">
    <property type="entry name" value="GT9_LPS_heptosyltransferase"/>
    <property type="match status" value="1"/>
</dbReference>
<dbReference type="Proteomes" id="UP000319523">
    <property type="component" value="Unassembled WGS sequence"/>
</dbReference>
<protein>
    <submittedName>
        <fullName evidence="3">Glycosyltransferase family 9 protein</fullName>
    </submittedName>
</protein>
<accession>A0A506V3R0</accession>
<dbReference type="InterPro" id="IPR051199">
    <property type="entry name" value="LPS_LOS_Heptosyltrfase"/>
</dbReference>
<evidence type="ECO:0000256" key="2">
    <source>
        <dbReference type="ARBA" id="ARBA00022679"/>
    </source>
</evidence>
<dbReference type="SUPFAM" id="SSF53756">
    <property type="entry name" value="UDP-Glycosyltransferase/glycogen phosphorylase"/>
    <property type="match status" value="1"/>
</dbReference>
<proteinExistence type="predicted"/>
<evidence type="ECO:0000256" key="1">
    <source>
        <dbReference type="ARBA" id="ARBA00022676"/>
    </source>
</evidence>
<keyword evidence="1" id="KW-0328">Glycosyltransferase</keyword>
<gene>
    <name evidence="3" type="ORF">FKM52_17965</name>
</gene>
<dbReference type="Pfam" id="PF01075">
    <property type="entry name" value="Glyco_transf_9"/>
    <property type="match status" value="1"/>
</dbReference>
<dbReference type="Gene3D" id="3.40.50.2000">
    <property type="entry name" value="Glycogen Phosphorylase B"/>
    <property type="match status" value="2"/>
</dbReference>
<keyword evidence="2 3" id="KW-0808">Transferase</keyword>
<dbReference type="GO" id="GO:0005829">
    <property type="term" value="C:cytosol"/>
    <property type="evidence" value="ECO:0007669"/>
    <property type="project" value="TreeGrafter"/>
</dbReference>
<evidence type="ECO:0000313" key="3">
    <source>
        <dbReference type="EMBL" id="TPW40524.1"/>
    </source>
</evidence>
<dbReference type="EMBL" id="VHQI01000013">
    <property type="protein sequence ID" value="TPW40524.1"/>
    <property type="molecule type" value="Genomic_DNA"/>
</dbReference>
<reference evidence="3 4" key="1">
    <citation type="submission" date="2019-06" db="EMBL/GenBank/DDBJ databases">
        <authorList>
            <person name="Yang Y."/>
        </authorList>
    </citation>
    <scope>NUCLEOTIDE SEQUENCE [LARGE SCALE GENOMIC DNA]</scope>
    <source>
        <strain evidence="3 4">BIT-26</strain>
    </source>
</reference>
<dbReference type="PANTHER" id="PTHR30160">
    <property type="entry name" value="TETRAACYLDISACCHARIDE 4'-KINASE-RELATED"/>
    <property type="match status" value="1"/>
</dbReference>
<dbReference type="GO" id="GO:0009244">
    <property type="term" value="P:lipopolysaccharide core region biosynthetic process"/>
    <property type="evidence" value="ECO:0007669"/>
    <property type="project" value="TreeGrafter"/>
</dbReference>
<sequence>MDKGVVNKILVIRIDFLGDMVCTTPLLHALRVRWPHAEIHVLANKYNAAVLENSKDINKIHYYVYSKNFQKNIRPGFLHYLIDRAKLIVSLRKYKFDLLIIPNGGMNKNAIGFAKWLNVADCRWHNADTEFDDRLQEHVATRPMDHEALSGFKLLPELGVPDISQLRLYLQPRAELISAWRQRFKDKTKPRIGFFISNNNAARRWAWDKWQALTDKLAGDYELLIFHSPQEHFPVGWRDGSSAQRISTPTVPELLAAMTQLDCVVSADSAPVHFASALQIPVVALFESRPEKYLRWHPLGVKHIILHEGKRVEDIKVQSVLLAIQALFSDESDQQNDISQNQPAEAIACIA</sequence>
<dbReference type="PANTHER" id="PTHR30160:SF7">
    <property type="entry name" value="ADP-HEPTOSE--LPS HEPTOSYLTRANSFERASE 2"/>
    <property type="match status" value="1"/>
</dbReference>
<dbReference type="InterPro" id="IPR002201">
    <property type="entry name" value="Glyco_trans_9"/>
</dbReference>
<dbReference type="RefSeq" id="WP_141177531.1">
    <property type="nucleotide sequence ID" value="NZ_JBHUFX010000001.1"/>
</dbReference>
<name>A0A506V3R0_9GAMM</name>
<comment type="caution">
    <text evidence="3">The sequence shown here is derived from an EMBL/GenBank/DDBJ whole genome shotgun (WGS) entry which is preliminary data.</text>
</comment>